<keyword evidence="1" id="KW-0472">Membrane</keyword>
<keyword evidence="1" id="KW-1133">Transmembrane helix</keyword>
<gene>
    <name evidence="2" type="ORF">BZZ03_09535</name>
</gene>
<dbReference type="RefSeq" id="WP_086583138.1">
    <property type="nucleotide sequence ID" value="NZ_MUIZ01000006.1"/>
</dbReference>
<proteinExistence type="predicted"/>
<feature type="transmembrane region" description="Helical" evidence="1">
    <location>
        <begin position="149"/>
        <end position="169"/>
    </location>
</feature>
<name>A0A252CBF2_9LACT</name>
<accession>A0A252CBF2</accession>
<dbReference type="EMBL" id="MUIZ01000006">
    <property type="protein sequence ID" value="OUK03882.1"/>
    <property type="molecule type" value="Genomic_DNA"/>
</dbReference>
<sequence>MRELLKELKKEIQVFQEVVLLAKLEFKQMMKNRHFWQVQLLNILKIMMTLSFWISGLFAFRSFVALFFVQKAWPSLHNVEGREQVLSGISSVIFLIIAFLITYYAYKGMEESDFRYGWRFVKRAFIIWSFWLILMGLRNESVEGTVRDISQSFQITTITFLLGFSFFVVRQIVRFVVFRKIDQPDVFEKWIPMFRWYEVEKRTRQDACNALGEGKEFQTGFKSSKFKTIRFKLKYSKIEMKRTTYQEGRATYLSKVDIPTKKPEPLDFSDYPLILEDKFILDTTHKK</sequence>
<reference evidence="2 3" key="1">
    <citation type="submission" date="2017-02" db="EMBL/GenBank/DDBJ databases">
        <authorList>
            <person name="Peterson S.W."/>
        </authorList>
    </citation>
    <scope>NUCLEOTIDE SEQUENCE [LARGE SCALE GENOMIC DNA]</scope>
    <source>
        <strain evidence="2">159469</strain>
    </source>
</reference>
<comment type="caution">
    <text evidence="2">The sequence shown here is derived from an EMBL/GenBank/DDBJ whole genome shotgun (WGS) entry which is preliminary data.</text>
</comment>
<feature type="transmembrane region" description="Helical" evidence="1">
    <location>
        <begin position="118"/>
        <end position="137"/>
    </location>
</feature>
<dbReference type="AlphaFoldDB" id="A0A252CBF2"/>
<evidence type="ECO:0000256" key="1">
    <source>
        <dbReference type="SAM" id="Phobius"/>
    </source>
</evidence>
<organism evidence="2 3">
    <name type="scientific">Lactococcus petauri</name>
    <dbReference type="NCBI Taxonomy" id="1940789"/>
    <lineage>
        <taxon>Bacteria</taxon>
        <taxon>Bacillati</taxon>
        <taxon>Bacillota</taxon>
        <taxon>Bacilli</taxon>
        <taxon>Lactobacillales</taxon>
        <taxon>Streptococcaceae</taxon>
        <taxon>Lactococcus</taxon>
    </lineage>
</organism>
<feature type="transmembrane region" description="Helical" evidence="1">
    <location>
        <begin position="85"/>
        <end position="106"/>
    </location>
</feature>
<keyword evidence="1" id="KW-0812">Transmembrane</keyword>
<evidence type="ECO:0000313" key="2">
    <source>
        <dbReference type="EMBL" id="OUK03882.1"/>
    </source>
</evidence>
<dbReference type="Proteomes" id="UP000194606">
    <property type="component" value="Unassembled WGS sequence"/>
</dbReference>
<evidence type="ECO:0000313" key="3">
    <source>
        <dbReference type="Proteomes" id="UP000194606"/>
    </source>
</evidence>
<protein>
    <submittedName>
        <fullName evidence="2">Uncharacterized protein</fullName>
    </submittedName>
</protein>